<dbReference type="Proteomes" id="UP000017836">
    <property type="component" value="Unassembled WGS sequence"/>
</dbReference>
<protein>
    <submittedName>
        <fullName evidence="1">Uncharacterized protein</fullName>
    </submittedName>
</protein>
<proteinExistence type="predicted"/>
<sequence length="99" mass="11248">MDHACGQQEVLLIDKPTTKTPPKRSFPFIDAANTFGIYGRTRQALTLLWKLPSRIWDLCKICGRTQTEASPLLKPLAVDEPVFADFNSKHITHHHQNHS</sequence>
<evidence type="ECO:0000313" key="2">
    <source>
        <dbReference type="Proteomes" id="UP000017836"/>
    </source>
</evidence>
<dbReference type="HOGENOM" id="CLU_2323549_0_0_1"/>
<dbReference type="Gramene" id="ERN15762">
    <property type="protein sequence ID" value="ERN15762"/>
    <property type="gene ID" value="AMTR_s00039p00088660"/>
</dbReference>
<reference evidence="2" key="1">
    <citation type="journal article" date="2013" name="Science">
        <title>The Amborella genome and the evolution of flowering plants.</title>
        <authorList>
            <consortium name="Amborella Genome Project"/>
        </authorList>
    </citation>
    <scope>NUCLEOTIDE SEQUENCE [LARGE SCALE GENOMIC DNA]</scope>
</reference>
<gene>
    <name evidence="1" type="ORF">AMTR_s00039p00088660</name>
</gene>
<dbReference type="AlphaFoldDB" id="U5D2X1"/>
<name>U5D2X1_AMBTC</name>
<evidence type="ECO:0000313" key="1">
    <source>
        <dbReference type="EMBL" id="ERN15762.1"/>
    </source>
</evidence>
<organism evidence="1 2">
    <name type="scientific">Amborella trichopoda</name>
    <dbReference type="NCBI Taxonomy" id="13333"/>
    <lineage>
        <taxon>Eukaryota</taxon>
        <taxon>Viridiplantae</taxon>
        <taxon>Streptophyta</taxon>
        <taxon>Embryophyta</taxon>
        <taxon>Tracheophyta</taxon>
        <taxon>Spermatophyta</taxon>
        <taxon>Magnoliopsida</taxon>
        <taxon>Amborellales</taxon>
        <taxon>Amborellaceae</taxon>
        <taxon>Amborella</taxon>
    </lineage>
</organism>
<dbReference type="EMBL" id="KI392495">
    <property type="protein sequence ID" value="ERN15762.1"/>
    <property type="molecule type" value="Genomic_DNA"/>
</dbReference>
<accession>U5D2X1</accession>
<keyword evidence="2" id="KW-1185">Reference proteome</keyword>